<reference evidence="15 16" key="1">
    <citation type="submission" date="2014-03" db="EMBL/GenBank/DDBJ databases">
        <title>Genomics of Bifidobacteria.</title>
        <authorList>
            <person name="Ventura M."/>
            <person name="Milani C."/>
            <person name="Lugli G.A."/>
        </authorList>
    </citation>
    <scope>NUCLEOTIDE SEQUENCE [LARGE SCALE GENOMIC DNA]</scope>
    <source>
        <strain evidence="15 16">DSM 23967</strain>
    </source>
</reference>
<dbReference type="PANTHER" id="PTHR43024">
    <property type="entry name" value="UDP-N-ACETYLMURAMOYL-TRIPEPTIDE--D-ALANYL-D-ALANINE LIGASE"/>
    <property type="match status" value="1"/>
</dbReference>
<evidence type="ECO:0000256" key="11">
    <source>
        <dbReference type="RuleBase" id="RU004136"/>
    </source>
</evidence>
<feature type="domain" description="Mur ligase N-terminal catalytic" evidence="12">
    <location>
        <begin position="33"/>
        <end position="97"/>
    </location>
</feature>
<keyword evidence="1 10" id="KW-0963">Cytoplasm</keyword>
<comment type="caution">
    <text evidence="15">The sequence shown here is derived from an EMBL/GenBank/DDBJ whole genome shotgun (WGS) entry which is preliminary data.</text>
</comment>
<keyword evidence="8 10" id="KW-0131">Cell cycle</keyword>
<keyword evidence="2 10" id="KW-0436">Ligase</keyword>
<evidence type="ECO:0000313" key="16">
    <source>
        <dbReference type="Proteomes" id="UP000029066"/>
    </source>
</evidence>
<keyword evidence="6 10" id="KW-0133">Cell shape</keyword>
<dbReference type="InterPro" id="IPR013221">
    <property type="entry name" value="Mur_ligase_cen"/>
</dbReference>
<feature type="binding site" evidence="10">
    <location>
        <begin position="116"/>
        <end position="122"/>
    </location>
    <ligand>
        <name>ATP</name>
        <dbReference type="ChEBI" id="CHEBI:30616"/>
    </ligand>
</feature>
<dbReference type="OrthoDB" id="9800958at2"/>
<dbReference type="HAMAP" id="MF_02019">
    <property type="entry name" value="MurF"/>
    <property type="match status" value="1"/>
</dbReference>
<dbReference type="Pfam" id="PF01225">
    <property type="entry name" value="Mur_ligase"/>
    <property type="match status" value="1"/>
</dbReference>
<evidence type="ECO:0000256" key="2">
    <source>
        <dbReference type="ARBA" id="ARBA00022598"/>
    </source>
</evidence>
<evidence type="ECO:0000256" key="8">
    <source>
        <dbReference type="ARBA" id="ARBA00023306"/>
    </source>
</evidence>
<dbReference type="SUPFAM" id="SSF63418">
    <property type="entry name" value="MurE/MurF N-terminal domain"/>
    <property type="match status" value="1"/>
</dbReference>
<dbReference type="EMBL" id="JGZN01000005">
    <property type="protein sequence ID" value="KFI93369.1"/>
    <property type="molecule type" value="Genomic_DNA"/>
</dbReference>
<dbReference type="NCBIfam" id="TIGR01143">
    <property type="entry name" value="murF"/>
    <property type="match status" value="1"/>
</dbReference>
<dbReference type="Gene3D" id="3.40.1390.10">
    <property type="entry name" value="MurE/MurF, N-terminal domain"/>
    <property type="match status" value="1"/>
</dbReference>
<keyword evidence="4 10" id="KW-0547">Nucleotide-binding</keyword>
<evidence type="ECO:0000256" key="4">
    <source>
        <dbReference type="ARBA" id="ARBA00022741"/>
    </source>
</evidence>
<dbReference type="AlphaFoldDB" id="A0A087DCW9"/>
<dbReference type="InterPro" id="IPR005863">
    <property type="entry name" value="UDP-N-AcMur_synth"/>
</dbReference>
<dbReference type="GO" id="GO:0008766">
    <property type="term" value="F:UDP-N-acetylmuramoylalanyl-D-glutamyl-2,6-diaminopimelate-D-alanyl-D-alanine ligase activity"/>
    <property type="evidence" value="ECO:0007669"/>
    <property type="project" value="RHEA"/>
</dbReference>
<dbReference type="InterPro" id="IPR000713">
    <property type="entry name" value="Mur_ligase_N"/>
</dbReference>
<keyword evidence="5 10" id="KW-0067">ATP-binding</keyword>
<dbReference type="Gene3D" id="3.90.190.20">
    <property type="entry name" value="Mur ligase, C-terminal domain"/>
    <property type="match status" value="1"/>
</dbReference>
<dbReference type="RefSeq" id="WP_033890034.1">
    <property type="nucleotide sequence ID" value="NZ_JDUT01000005.1"/>
</dbReference>
<comment type="pathway">
    <text evidence="10 11">Cell wall biogenesis; peptidoglycan biosynthesis.</text>
</comment>
<sequence length="483" mass="50361">MVPMSVEEIAQAVDGRIIAGDAPAGAATNAVSDSRQVTAGSVFVAIKGERVDGHDYVGKVGAQGAVAAIVDHEVPAQGLAQIVVKNTVEALGQLAKHNIERRRQLPGDFDIIGLTGSVGKTTTKDLLSALMSTLGPTVAPIGSFNNEIGLPLTALKIDGDTRFFVAEMGANHLGEIARLTRIAPPNTAIVLKVGVAHLGEFGSRERIAQAKSEIVAGLLPNGVAVLNGDDDHVVPMAKIAPADVMWFGKNGDHEPEVTATDITADTDDHAEFTLHAADGAQVRVHLGIPGVHNVMNALAAATVALRYGMSLDDIAQVLHAQRTISPHRMALSEVSRGQAHFTLIDDSFNANPDSMKAGLEGLKAWTAKDGGTPFRVALLGAMLELGHSETELHDSVGRFAAELGLDAIIAVGSDQDAHLHDMAQALARGAASVAGASVDCVENIDRAEQLVLDMAAKHPDTVVLLKGSHASGLSALAERWSTK</sequence>
<name>A0A087DCW9_9BIFI</name>
<dbReference type="Pfam" id="PF02875">
    <property type="entry name" value="Mur_ligase_C"/>
    <property type="match status" value="1"/>
</dbReference>
<dbReference type="Proteomes" id="UP000029066">
    <property type="component" value="Unassembled WGS sequence"/>
</dbReference>
<dbReference type="GO" id="GO:0008360">
    <property type="term" value="P:regulation of cell shape"/>
    <property type="evidence" value="ECO:0007669"/>
    <property type="project" value="UniProtKB-KW"/>
</dbReference>
<organism evidence="15 16">
    <name type="scientific">Bifidobacterium saguini DSM 23967</name>
    <dbReference type="NCBI Taxonomy" id="1437607"/>
    <lineage>
        <taxon>Bacteria</taxon>
        <taxon>Bacillati</taxon>
        <taxon>Actinomycetota</taxon>
        <taxon>Actinomycetes</taxon>
        <taxon>Bifidobacteriales</taxon>
        <taxon>Bifidobacteriaceae</taxon>
        <taxon>Bifidobacterium</taxon>
    </lineage>
</organism>
<evidence type="ECO:0000256" key="10">
    <source>
        <dbReference type="HAMAP-Rule" id="MF_02019"/>
    </source>
</evidence>
<dbReference type="GO" id="GO:0005524">
    <property type="term" value="F:ATP binding"/>
    <property type="evidence" value="ECO:0007669"/>
    <property type="project" value="UniProtKB-UniRule"/>
</dbReference>
<accession>A0A087DCW9</accession>
<dbReference type="GO" id="GO:0009252">
    <property type="term" value="P:peptidoglycan biosynthetic process"/>
    <property type="evidence" value="ECO:0007669"/>
    <property type="project" value="UniProtKB-UniRule"/>
</dbReference>
<dbReference type="EC" id="6.3.2.10" evidence="10 11"/>
<comment type="subcellular location">
    <subcellularLocation>
        <location evidence="10 11">Cytoplasm</location>
    </subcellularLocation>
</comment>
<evidence type="ECO:0000259" key="13">
    <source>
        <dbReference type="Pfam" id="PF02875"/>
    </source>
</evidence>
<evidence type="ECO:0000256" key="3">
    <source>
        <dbReference type="ARBA" id="ARBA00022618"/>
    </source>
</evidence>
<dbReference type="UniPathway" id="UPA00219"/>
<evidence type="ECO:0000256" key="7">
    <source>
        <dbReference type="ARBA" id="ARBA00022984"/>
    </source>
</evidence>
<comment type="similarity">
    <text evidence="10">Belongs to the MurCDEF family. MurF subfamily.</text>
</comment>
<evidence type="ECO:0000259" key="12">
    <source>
        <dbReference type="Pfam" id="PF01225"/>
    </source>
</evidence>
<feature type="domain" description="Mur ligase C-terminal" evidence="13">
    <location>
        <begin position="334"/>
        <end position="468"/>
    </location>
</feature>
<comment type="catalytic activity">
    <reaction evidence="10 11">
        <text>D-alanyl-D-alanine + UDP-N-acetyl-alpha-D-muramoyl-L-alanyl-gamma-D-glutamyl-meso-2,6-diaminopimelate + ATP = UDP-N-acetyl-alpha-D-muramoyl-L-alanyl-gamma-D-glutamyl-meso-2,6-diaminopimeloyl-D-alanyl-D-alanine + ADP + phosphate + H(+)</text>
        <dbReference type="Rhea" id="RHEA:28374"/>
        <dbReference type="ChEBI" id="CHEBI:15378"/>
        <dbReference type="ChEBI" id="CHEBI:30616"/>
        <dbReference type="ChEBI" id="CHEBI:43474"/>
        <dbReference type="ChEBI" id="CHEBI:57822"/>
        <dbReference type="ChEBI" id="CHEBI:61386"/>
        <dbReference type="ChEBI" id="CHEBI:83905"/>
        <dbReference type="ChEBI" id="CHEBI:456216"/>
        <dbReference type="EC" id="6.3.2.10"/>
    </reaction>
</comment>
<evidence type="ECO:0000256" key="1">
    <source>
        <dbReference type="ARBA" id="ARBA00022490"/>
    </source>
</evidence>
<keyword evidence="7 10" id="KW-0573">Peptidoglycan synthesis</keyword>
<keyword evidence="9 10" id="KW-0961">Cell wall biogenesis/degradation</keyword>
<comment type="function">
    <text evidence="10 11">Involved in cell wall formation. Catalyzes the final step in the synthesis of UDP-N-acetylmuramoyl-pentapeptide, the precursor of murein.</text>
</comment>
<dbReference type="STRING" id="1437607.BISA_1455"/>
<dbReference type="PANTHER" id="PTHR43024:SF1">
    <property type="entry name" value="UDP-N-ACETYLMURAMOYL-TRIPEPTIDE--D-ALANYL-D-ALANINE LIGASE"/>
    <property type="match status" value="1"/>
</dbReference>
<dbReference type="InterPro" id="IPR035911">
    <property type="entry name" value="MurE/MurF_N"/>
</dbReference>
<dbReference type="InterPro" id="IPR004101">
    <property type="entry name" value="Mur_ligase_C"/>
</dbReference>
<dbReference type="GO" id="GO:0047480">
    <property type="term" value="F:UDP-N-acetylmuramoyl-tripeptide-D-alanyl-D-alanine ligase activity"/>
    <property type="evidence" value="ECO:0007669"/>
    <property type="project" value="UniProtKB-UniRule"/>
</dbReference>
<dbReference type="InterPro" id="IPR036565">
    <property type="entry name" value="Mur-like_cat_sf"/>
</dbReference>
<feature type="domain" description="Mur ligase central" evidence="14">
    <location>
        <begin position="115"/>
        <end position="304"/>
    </location>
</feature>
<dbReference type="Gene3D" id="3.40.1190.10">
    <property type="entry name" value="Mur-like, catalytic domain"/>
    <property type="match status" value="1"/>
</dbReference>
<keyword evidence="3 10" id="KW-0132">Cell division</keyword>
<dbReference type="GO" id="GO:0071555">
    <property type="term" value="P:cell wall organization"/>
    <property type="evidence" value="ECO:0007669"/>
    <property type="project" value="UniProtKB-KW"/>
</dbReference>
<proteinExistence type="inferred from homology"/>
<dbReference type="GO" id="GO:0051301">
    <property type="term" value="P:cell division"/>
    <property type="evidence" value="ECO:0007669"/>
    <property type="project" value="UniProtKB-KW"/>
</dbReference>
<evidence type="ECO:0000256" key="6">
    <source>
        <dbReference type="ARBA" id="ARBA00022960"/>
    </source>
</evidence>
<dbReference type="SUPFAM" id="SSF53623">
    <property type="entry name" value="MurD-like peptide ligases, catalytic domain"/>
    <property type="match status" value="1"/>
</dbReference>
<evidence type="ECO:0000256" key="9">
    <source>
        <dbReference type="ARBA" id="ARBA00023316"/>
    </source>
</evidence>
<evidence type="ECO:0000313" key="15">
    <source>
        <dbReference type="EMBL" id="KFI93369.1"/>
    </source>
</evidence>
<dbReference type="Pfam" id="PF08245">
    <property type="entry name" value="Mur_ligase_M"/>
    <property type="match status" value="1"/>
</dbReference>
<protein>
    <recommendedName>
        <fullName evidence="10 11">UDP-N-acetylmuramoyl-tripeptide--D-alanyl-D-alanine ligase</fullName>
        <ecNumber evidence="10 11">6.3.2.10</ecNumber>
    </recommendedName>
    <alternativeName>
        <fullName evidence="10">D-alanyl-D-alanine-adding enzyme</fullName>
    </alternativeName>
</protein>
<evidence type="ECO:0000256" key="5">
    <source>
        <dbReference type="ARBA" id="ARBA00022840"/>
    </source>
</evidence>
<dbReference type="InterPro" id="IPR051046">
    <property type="entry name" value="MurCDEF_CellWall_CoF430Synth"/>
</dbReference>
<gene>
    <name evidence="10" type="primary">murF</name>
    <name evidence="15" type="ORF">BISA_1455</name>
</gene>
<evidence type="ECO:0000259" key="14">
    <source>
        <dbReference type="Pfam" id="PF08245"/>
    </source>
</evidence>
<dbReference type="GO" id="GO:0005737">
    <property type="term" value="C:cytoplasm"/>
    <property type="evidence" value="ECO:0007669"/>
    <property type="project" value="UniProtKB-SubCell"/>
</dbReference>
<dbReference type="SUPFAM" id="SSF53244">
    <property type="entry name" value="MurD-like peptide ligases, peptide-binding domain"/>
    <property type="match status" value="1"/>
</dbReference>
<dbReference type="InterPro" id="IPR036615">
    <property type="entry name" value="Mur_ligase_C_dom_sf"/>
</dbReference>